<organism evidence="1 2">
    <name type="scientific">Microbotryum silenes-dioicae</name>
    <dbReference type="NCBI Taxonomy" id="796604"/>
    <lineage>
        <taxon>Eukaryota</taxon>
        <taxon>Fungi</taxon>
        <taxon>Dikarya</taxon>
        <taxon>Basidiomycota</taxon>
        <taxon>Pucciniomycotina</taxon>
        <taxon>Microbotryomycetes</taxon>
        <taxon>Microbotryales</taxon>
        <taxon>Microbotryaceae</taxon>
        <taxon>Microbotryum</taxon>
    </lineage>
</organism>
<proteinExistence type="predicted"/>
<reference evidence="1 2" key="1">
    <citation type="submission" date="2016-11" db="EMBL/GenBank/DDBJ databases">
        <authorList>
            <person name="Jaros S."/>
            <person name="Januszkiewicz K."/>
            <person name="Wedrychowicz H."/>
        </authorList>
    </citation>
    <scope>NUCLEOTIDE SEQUENCE [LARGE SCALE GENOMIC DNA]</scope>
</reference>
<keyword evidence="2" id="KW-1185">Reference proteome</keyword>
<evidence type="ECO:0000313" key="2">
    <source>
        <dbReference type="Proteomes" id="UP000249464"/>
    </source>
</evidence>
<dbReference type="EMBL" id="FQNC01000017">
    <property type="protein sequence ID" value="SGY20039.1"/>
    <property type="molecule type" value="Genomic_DNA"/>
</dbReference>
<dbReference type="AlphaFoldDB" id="A0A2X0LYQ0"/>
<sequence length="55" mass="5881">MSGALGSQRAVSVHKNVSIPRPFDLVMYQRPCTTPSLGPGHALANALATHYYSPN</sequence>
<protein>
    <submittedName>
        <fullName evidence="1">BQ5605_C017g08445 protein</fullName>
    </submittedName>
</protein>
<evidence type="ECO:0000313" key="1">
    <source>
        <dbReference type="EMBL" id="SGY20039.1"/>
    </source>
</evidence>
<accession>A0A2X0LYQ0</accession>
<dbReference type="Proteomes" id="UP000249464">
    <property type="component" value="Unassembled WGS sequence"/>
</dbReference>
<gene>
    <name evidence="1" type="primary">BQ5605_C017g08445</name>
    <name evidence="1" type="ORF">BQ5605_C017G08445</name>
</gene>
<name>A0A2X0LYQ0_9BASI</name>